<protein>
    <submittedName>
        <fullName evidence="3">DUF2970 domain-containing protein</fullName>
    </submittedName>
</protein>
<reference evidence="3 4" key="1">
    <citation type="submission" date="2018-09" db="EMBL/GenBank/DDBJ databases">
        <title>A clostridial neurotoxin that targets Anopheles mosquitoes.</title>
        <authorList>
            <person name="Contreras E."/>
            <person name="Masuyer G."/>
            <person name="Qureshi N."/>
            <person name="Chawla S."/>
            <person name="Lim H.L."/>
            <person name="Chen J."/>
            <person name="Stenmark P."/>
            <person name="Gill S."/>
        </authorList>
    </citation>
    <scope>NUCLEOTIDE SEQUENCE [LARGE SCALE GENOMIC DNA]</scope>
    <source>
        <strain evidence="3 4">Cbm</strain>
    </source>
</reference>
<keyword evidence="2" id="KW-0472">Membrane</keyword>
<keyword evidence="2" id="KW-1133">Transmembrane helix</keyword>
<dbReference type="PROSITE" id="PS51257">
    <property type="entry name" value="PROKAR_LIPOPROTEIN"/>
    <property type="match status" value="1"/>
</dbReference>
<feature type="transmembrane region" description="Helical" evidence="2">
    <location>
        <begin position="49"/>
        <end position="68"/>
    </location>
</feature>
<organism evidence="3 4">
    <name type="scientific">Paraclostridium bifermentans</name>
    <name type="common">Clostridium bifermentans</name>
    <dbReference type="NCBI Taxonomy" id="1490"/>
    <lineage>
        <taxon>Bacteria</taxon>
        <taxon>Bacillati</taxon>
        <taxon>Bacillota</taxon>
        <taxon>Clostridia</taxon>
        <taxon>Peptostreptococcales</taxon>
        <taxon>Peptostreptococcaceae</taxon>
        <taxon>Paraclostridium</taxon>
    </lineage>
</organism>
<evidence type="ECO:0000313" key="4">
    <source>
        <dbReference type="Proteomes" id="UP000326961"/>
    </source>
</evidence>
<accession>A0A5P3XBB5</accession>
<sequence length="202" mass="22407">MLQKFKNLNTIPKIIVGIIAIALFPVTLIVLSACFTVKNFKQRNIGKSIIGIILVLFFVPANITYISGITDGFSSVAKESASNDTPKENSINIEKETSNGDTSTEVSNNQNNPSKSQLEMIQATTQIALEKNGFKNDTSHSLENWNINSMEYNDTIRWNSVTQSSSNGRIKAIFDWSGEDNDDLILKYLLVNGNEVVNDLKK</sequence>
<dbReference type="Proteomes" id="UP000326961">
    <property type="component" value="Chromosome"/>
</dbReference>
<proteinExistence type="predicted"/>
<keyword evidence="2" id="KW-0812">Transmembrane</keyword>
<evidence type="ECO:0000313" key="3">
    <source>
        <dbReference type="EMBL" id="QEZ67982.1"/>
    </source>
</evidence>
<dbReference type="RefSeq" id="WP_150885854.1">
    <property type="nucleotide sequence ID" value="NZ_CP032452.1"/>
</dbReference>
<gene>
    <name evidence="3" type="ORF">D4A35_03165</name>
</gene>
<evidence type="ECO:0000256" key="2">
    <source>
        <dbReference type="SAM" id="Phobius"/>
    </source>
</evidence>
<feature type="compositionally biased region" description="Polar residues" evidence="1">
    <location>
        <begin position="99"/>
        <end position="115"/>
    </location>
</feature>
<name>A0A5P3XBB5_PARBF</name>
<feature type="compositionally biased region" description="Polar residues" evidence="1">
    <location>
        <begin position="80"/>
        <end position="92"/>
    </location>
</feature>
<dbReference type="EMBL" id="CP032452">
    <property type="protein sequence ID" value="QEZ67982.1"/>
    <property type="molecule type" value="Genomic_DNA"/>
</dbReference>
<dbReference type="AlphaFoldDB" id="A0A5P3XBB5"/>
<evidence type="ECO:0000256" key="1">
    <source>
        <dbReference type="SAM" id="MobiDB-lite"/>
    </source>
</evidence>
<feature type="transmembrane region" description="Helical" evidence="2">
    <location>
        <begin position="14"/>
        <end position="37"/>
    </location>
</feature>
<feature type="region of interest" description="Disordered" evidence="1">
    <location>
        <begin position="77"/>
        <end position="115"/>
    </location>
</feature>